<organism evidence="1 2">
    <name type="scientific">Solimonas fluminis</name>
    <dbReference type="NCBI Taxonomy" id="2086571"/>
    <lineage>
        <taxon>Bacteria</taxon>
        <taxon>Pseudomonadati</taxon>
        <taxon>Pseudomonadota</taxon>
        <taxon>Gammaproteobacteria</taxon>
        <taxon>Nevskiales</taxon>
        <taxon>Nevskiaceae</taxon>
        <taxon>Solimonas</taxon>
    </lineage>
</organism>
<evidence type="ECO:0000313" key="1">
    <source>
        <dbReference type="EMBL" id="PPE73555.1"/>
    </source>
</evidence>
<dbReference type="EMBL" id="PSNW01000006">
    <property type="protein sequence ID" value="PPE73555.1"/>
    <property type="molecule type" value="Genomic_DNA"/>
</dbReference>
<evidence type="ECO:0000313" key="2">
    <source>
        <dbReference type="Proteomes" id="UP000238220"/>
    </source>
</evidence>
<dbReference type="AlphaFoldDB" id="A0A2S5TF01"/>
<keyword evidence="2" id="KW-1185">Reference proteome</keyword>
<dbReference type="RefSeq" id="WP_104230617.1">
    <property type="nucleotide sequence ID" value="NZ_PSNW01000006.1"/>
</dbReference>
<accession>A0A2S5TF01</accession>
<dbReference type="Proteomes" id="UP000238220">
    <property type="component" value="Unassembled WGS sequence"/>
</dbReference>
<protein>
    <submittedName>
        <fullName evidence="1">Uncharacterized protein</fullName>
    </submittedName>
</protein>
<reference evidence="1 2" key="1">
    <citation type="submission" date="2018-02" db="EMBL/GenBank/DDBJ databases">
        <title>Genome sequencing of Solimonas sp. HR-BB.</title>
        <authorList>
            <person name="Lee Y."/>
            <person name="Jeon C.O."/>
        </authorList>
    </citation>
    <scope>NUCLEOTIDE SEQUENCE [LARGE SCALE GENOMIC DNA]</scope>
    <source>
        <strain evidence="1 2">HR-BB</strain>
    </source>
</reference>
<sequence>MDQDLEHIAALLERFLDEDDRAALEAACTAAAARRSDIDAPLRWLQSRRAPAGRKDLATRRLRAALRLPAMPGPPCRPDPY</sequence>
<proteinExistence type="predicted"/>
<comment type="caution">
    <text evidence="1">The sequence shown here is derived from an EMBL/GenBank/DDBJ whole genome shotgun (WGS) entry which is preliminary data.</text>
</comment>
<name>A0A2S5TF01_9GAMM</name>
<gene>
    <name evidence="1" type="ORF">C3942_12180</name>
</gene>